<dbReference type="Gene3D" id="1.20.1050.10">
    <property type="match status" value="1"/>
</dbReference>
<evidence type="ECO:0000313" key="3">
    <source>
        <dbReference type="EMBL" id="CAB3933309.1"/>
    </source>
</evidence>
<dbReference type="GeneID" id="92763396"/>
<proteinExistence type="predicted"/>
<reference evidence="3 4" key="1">
    <citation type="submission" date="2020-04" db="EMBL/GenBank/DDBJ databases">
        <authorList>
            <person name="De Canck E."/>
        </authorList>
    </citation>
    <scope>NUCLEOTIDE SEQUENCE [LARGE SCALE GENOMIC DNA]</scope>
    <source>
        <strain evidence="3 4">LMG 6000</strain>
    </source>
</reference>
<dbReference type="InterPro" id="IPR010987">
    <property type="entry name" value="Glutathione-S-Trfase_C-like"/>
</dbReference>
<evidence type="ECO:0000259" key="1">
    <source>
        <dbReference type="PROSITE" id="PS50404"/>
    </source>
</evidence>
<dbReference type="CDD" id="cd03038">
    <property type="entry name" value="GST_N_etherase_LigE"/>
    <property type="match status" value="1"/>
</dbReference>
<dbReference type="PANTHER" id="PTHR42673:SF4">
    <property type="entry name" value="MALEYLACETOACETATE ISOMERASE"/>
    <property type="match status" value="1"/>
</dbReference>
<dbReference type="KEGG" id="ais:BUW96_10915"/>
<evidence type="ECO:0000259" key="2">
    <source>
        <dbReference type="PROSITE" id="PS50405"/>
    </source>
</evidence>
<dbReference type="GO" id="GO:0006749">
    <property type="term" value="P:glutathione metabolic process"/>
    <property type="evidence" value="ECO:0007669"/>
    <property type="project" value="TreeGrafter"/>
</dbReference>
<name>A0A6S7FBQ4_9BURK</name>
<dbReference type="Proteomes" id="UP000494183">
    <property type="component" value="Unassembled WGS sequence"/>
</dbReference>
<evidence type="ECO:0000313" key="4">
    <source>
        <dbReference type="Proteomes" id="UP000494183"/>
    </source>
</evidence>
<dbReference type="InterPro" id="IPR054416">
    <property type="entry name" value="GST_UstS-like_C"/>
</dbReference>
<accession>A0A6S7FBQ4</accession>
<dbReference type="AlphaFoldDB" id="A0A6S7FBQ4"/>
<dbReference type="SUPFAM" id="SSF47616">
    <property type="entry name" value="GST C-terminal domain-like"/>
    <property type="match status" value="1"/>
</dbReference>
<dbReference type="GO" id="GO:0006559">
    <property type="term" value="P:L-phenylalanine catabolic process"/>
    <property type="evidence" value="ECO:0007669"/>
    <property type="project" value="TreeGrafter"/>
</dbReference>
<dbReference type="InterPro" id="IPR036282">
    <property type="entry name" value="Glutathione-S-Trfase_C_sf"/>
</dbReference>
<feature type="domain" description="GST C-terminal" evidence="2">
    <location>
        <begin position="91"/>
        <end position="233"/>
    </location>
</feature>
<dbReference type="PROSITE" id="PS50404">
    <property type="entry name" value="GST_NTER"/>
    <property type="match status" value="1"/>
</dbReference>
<dbReference type="CDD" id="cd03202">
    <property type="entry name" value="GST_C_etherase_LigE"/>
    <property type="match status" value="1"/>
</dbReference>
<protein>
    <submittedName>
        <fullName evidence="3">Beta-etherase</fullName>
    </submittedName>
</protein>
<dbReference type="SUPFAM" id="SSF52833">
    <property type="entry name" value="Thioredoxin-like"/>
    <property type="match status" value="1"/>
</dbReference>
<sequence length="233" mass="25978">MTTDLTLYDLAGADASLRFSPHCWKTHMALAHKGLTATTVPWRFTEKEAIDFSGQKLVPVLVHGTHVVSDSWQIACYLEDHFPERPSLFGGATGRALSLFANSWADTTLVPTLARLLLPSIHGLIHEKDRDYFRATREKRFGKLEDLPAGYDEQVAALRAALLPLRQMLGKQPYLAGEQPAYADYAVFGMFMWARCTSTLELLAEDDPVHAWRERLLDAHDGMARSAPTAAQP</sequence>
<gene>
    <name evidence="3" type="primary">ligE</name>
    <name evidence="3" type="ORF">LMG6000_03162</name>
</gene>
<dbReference type="InterPro" id="IPR004045">
    <property type="entry name" value="Glutathione_S-Trfase_N"/>
</dbReference>
<keyword evidence="4" id="KW-1185">Reference proteome</keyword>
<feature type="domain" description="GST N-terminal" evidence="1">
    <location>
        <begin position="10"/>
        <end position="86"/>
    </location>
</feature>
<dbReference type="Pfam" id="PF22041">
    <property type="entry name" value="GST_C_7"/>
    <property type="match status" value="1"/>
</dbReference>
<organism evidence="3 4">
    <name type="scientific">Achromobacter insolitus</name>
    <dbReference type="NCBI Taxonomy" id="217204"/>
    <lineage>
        <taxon>Bacteria</taxon>
        <taxon>Pseudomonadati</taxon>
        <taxon>Pseudomonadota</taxon>
        <taxon>Betaproteobacteria</taxon>
        <taxon>Burkholderiales</taxon>
        <taxon>Alcaligenaceae</taxon>
        <taxon>Achromobacter</taxon>
    </lineage>
</organism>
<dbReference type="GO" id="GO:0016034">
    <property type="term" value="F:maleylacetoacetate isomerase activity"/>
    <property type="evidence" value="ECO:0007669"/>
    <property type="project" value="TreeGrafter"/>
</dbReference>
<dbReference type="Pfam" id="PF13409">
    <property type="entry name" value="GST_N_2"/>
    <property type="match status" value="1"/>
</dbReference>
<dbReference type="GO" id="GO:0004364">
    <property type="term" value="F:glutathione transferase activity"/>
    <property type="evidence" value="ECO:0007669"/>
    <property type="project" value="TreeGrafter"/>
</dbReference>
<dbReference type="PROSITE" id="PS50405">
    <property type="entry name" value="GST_CTER"/>
    <property type="match status" value="1"/>
</dbReference>
<dbReference type="PANTHER" id="PTHR42673">
    <property type="entry name" value="MALEYLACETOACETATE ISOMERASE"/>
    <property type="match status" value="1"/>
</dbReference>
<dbReference type="InterPro" id="IPR036249">
    <property type="entry name" value="Thioredoxin-like_sf"/>
</dbReference>
<dbReference type="RefSeq" id="WP_063641225.1">
    <property type="nucleotide sequence ID" value="NZ_CADIJK010000003.1"/>
</dbReference>
<dbReference type="Gene3D" id="3.40.30.10">
    <property type="entry name" value="Glutaredoxin"/>
    <property type="match status" value="1"/>
</dbReference>
<dbReference type="EMBL" id="CADILH010000005">
    <property type="protein sequence ID" value="CAB3933309.1"/>
    <property type="molecule type" value="Genomic_DNA"/>
</dbReference>